<reference evidence="4 5" key="1">
    <citation type="submission" date="2019-03" db="EMBL/GenBank/DDBJ databases">
        <title>Genomic Encyclopedia of Type Strains, Phase IV (KMG-IV): sequencing the most valuable type-strain genomes for metagenomic binning, comparative biology and taxonomic classification.</title>
        <authorList>
            <person name="Goeker M."/>
        </authorList>
    </citation>
    <scope>NUCLEOTIDE SEQUENCE [LARGE SCALE GENOMIC DNA]</scope>
    <source>
        <strain evidence="4 5">DSM 103923</strain>
    </source>
</reference>
<keyword evidence="1" id="KW-1208">Phospholipid metabolism</keyword>
<keyword evidence="1" id="KW-1003">Cell membrane</keyword>
<comment type="subcellular location">
    <subcellularLocation>
        <location evidence="1">Cell inner membrane</location>
        <topology evidence="1">Multi-pass membrane protein</topology>
    </subcellularLocation>
</comment>
<keyword evidence="5" id="KW-1185">Reference proteome</keyword>
<evidence type="ECO:0000256" key="1">
    <source>
        <dbReference type="PIRNR" id="PIRNR006162"/>
    </source>
</evidence>
<proteinExistence type="predicted"/>
<keyword evidence="1" id="KW-0479">Metal-binding</keyword>
<dbReference type="InterPro" id="IPR036681">
    <property type="entry name" value="PgpA-like_sf"/>
</dbReference>
<dbReference type="EC" id="3.1.3.27" evidence="1"/>
<dbReference type="InterPro" id="IPR026037">
    <property type="entry name" value="PgpA"/>
</dbReference>
<feature type="transmembrane region" description="Helical" evidence="2">
    <location>
        <begin position="130"/>
        <end position="153"/>
    </location>
</feature>
<comment type="catalytic activity">
    <reaction evidence="1">
        <text>a 1,2-diacyl-sn-glycero-3-phospho-(1'-sn-glycero-3'-phosphate) + H2O = a 1,2-diacyl-sn-glycero-3-phospho-(1'-sn-glycerol) + phosphate</text>
        <dbReference type="Rhea" id="RHEA:33751"/>
        <dbReference type="ChEBI" id="CHEBI:15377"/>
        <dbReference type="ChEBI" id="CHEBI:43474"/>
        <dbReference type="ChEBI" id="CHEBI:60110"/>
        <dbReference type="ChEBI" id="CHEBI:64716"/>
        <dbReference type="EC" id="3.1.3.27"/>
    </reaction>
</comment>
<feature type="domain" description="YutG/PgpA" evidence="3">
    <location>
        <begin position="16"/>
        <end position="152"/>
    </location>
</feature>
<dbReference type="GO" id="GO:0008962">
    <property type="term" value="F:phosphatidylglycerophosphatase activity"/>
    <property type="evidence" value="ECO:0007669"/>
    <property type="project" value="UniProtKB-EC"/>
</dbReference>
<comment type="caution">
    <text evidence="4">The sequence shown here is derived from an EMBL/GenBank/DDBJ whole genome shotgun (WGS) entry which is preliminary data.</text>
</comment>
<dbReference type="SUPFAM" id="SSF101307">
    <property type="entry name" value="YutG-like"/>
    <property type="match status" value="1"/>
</dbReference>
<dbReference type="RefSeq" id="WP_420856647.1">
    <property type="nucleotide sequence ID" value="NZ_AP018721.1"/>
</dbReference>
<keyword evidence="1 2" id="KW-0812">Transmembrane</keyword>
<dbReference type="CDD" id="cd06971">
    <property type="entry name" value="PgpA"/>
    <property type="match status" value="1"/>
</dbReference>
<feature type="transmembrane region" description="Helical" evidence="2">
    <location>
        <begin position="50"/>
        <end position="74"/>
    </location>
</feature>
<dbReference type="GO" id="GO:0009395">
    <property type="term" value="P:phospholipid catabolic process"/>
    <property type="evidence" value="ECO:0007669"/>
    <property type="project" value="UniProtKB-KW"/>
</dbReference>
<comment type="pathway">
    <text evidence="1">Phospholipid metabolism; phosphatidylglycerol biosynthesis; phosphatidylglycerol from CDP-diacylglycerol: step 2/2.</text>
</comment>
<dbReference type="GO" id="GO:0046872">
    <property type="term" value="F:metal ion binding"/>
    <property type="evidence" value="ECO:0007669"/>
    <property type="project" value="UniProtKB-KW"/>
</dbReference>
<dbReference type="PANTHER" id="PTHR36305">
    <property type="entry name" value="PHOSPHATIDYLGLYCEROPHOSPHATASE A"/>
    <property type="match status" value="1"/>
</dbReference>
<dbReference type="Pfam" id="PF04608">
    <property type="entry name" value="PgpA"/>
    <property type="match status" value="1"/>
</dbReference>
<keyword evidence="1" id="KW-0443">Lipid metabolism</keyword>
<dbReference type="EMBL" id="SLZY01000005">
    <property type="protein sequence ID" value="TCS72353.1"/>
    <property type="molecule type" value="Genomic_DNA"/>
</dbReference>
<sequence>MQADWRFVRAHPAHFLAFGLGSGLAPKAPGTAGTLVALPLYFLLAPLGGWYWLAVALALLIGIWACDVAGRALGVHDHGGIVWDEIAAFLLVLPFAPQTLVGFVLAFALFRLFDIWKPFPIRWFDRQVPGGLGVMLDDLLAAGYAILCLMGIAPWL</sequence>
<evidence type="ECO:0000313" key="4">
    <source>
        <dbReference type="EMBL" id="TCS72353.1"/>
    </source>
</evidence>
<evidence type="ECO:0000313" key="5">
    <source>
        <dbReference type="Proteomes" id="UP000295135"/>
    </source>
</evidence>
<keyword evidence="1" id="KW-0378">Hydrolase</keyword>
<keyword evidence="1" id="KW-0442">Lipid degradation</keyword>
<dbReference type="UniPathway" id="UPA00084">
    <property type="reaction ID" value="UER00504"/>
</dbReference>
<dbReference type="PANTHER" id="PTHR36305:SF1">
    <property type="entry name" value="PHOSPHATIDYLGLYCEROPHOSPHATASE A"/>
    <property type="match status" value="1"/>
</dbReference>
<feature type="transmembrane region" description="Helical" evidence="2">
    <location>
        <begin position="86"/>
        <end position="110"/>
    </location>
</feature>
<comment type="function">
    <text evidence="1">Lipid phosphatase which dephosphorylates phosphatidylglycerophosphate (PGP) to phosphatidylglycerol (PG).</text>
</comment>
<keyword evidence="1" id="KW-0460">Magnesium</keyword>
<gene>
    <name evidence="4" type="ORF">EDC61_1057</name>
</gene>
<dbReference type="GO" id="GO:0005886">
    <property type="term" value="C:plasma membrane"/>
    <property type="evidence" value="ECO:0007669"/>
    <property type="project" value="UniProtKB-SubCell"/>
</dbReference>
<protein>
    <recommendedName>
        <fullName evidence="1">Phosphatidylglycerophosphatase A</fullName>
        <ecNumber evidence="1">3.1.3.27</ecNumber>
    </recommendedName>
    <alternativeName>
        <fullName evidence="1">Phosphatidylglycerolphosphate phosphatase A</fullName>
    </alternativeName>
</protein>
<keyword evidence="1 2" id="KW-0472">Membrane</keyword>
<dbReference type="AlphaFoldDB" id="A0A4R3JYK0"/>
<keyword evidence="2" id="KW-1133">Transmembrane helix</keyword>
<keyword evidence="1" id="KW-0595">Phospholipid degradation</keyword>
<dbReference type="PIRSF" id="PIRSF006162">
    <property type="entry name" value="PgpA"/>
    <property type="match status" value="1"/>
</dbReference>
<dbReference type="GO" id="GO:0006655">
    <property type="term" value="P:phosphatidylglycerol biosynthetic process"/>
    <property type="evidence" value="ECO:0007669"/>
    <property type="project" value="UniProtKB-UniPathway"/>
</dbReference>
<name>A0A4R3JYK0_9PROT</name>
<dbReference type="InterPro" id="IPR007686">
    <property type="entry name" value="YutG/PgpA"/>
</dbReference>
<keyword evidence="1" id="KW-0997">Cell inner membrane</keyword>
<organism evidence="4 5">
    <name type="scientific">Sulfuritortus calidifontis</name>
    <dbReference type="NCBI Taxonomy" id="1914471"/>
    <lineage>
        <taxon>Bacteria</taxon>
        <taxon>Pseudomonadati</taxon>
        <taxon>Pseudomonadota</taxon>
        <taxon>Betaproteobacteria</taxon>
        <taxon>Nitrosomonadales</taxon>
        <taxon>Thiobacillaceae</taxon>
        <taxon>Sulfuritortus</taxon>
    </lineage>
</organism>
<evidence type="ECO:0000256" key="2">
    <source>
        <dbReference type="SAM" id="Phobius"/>
    </source>
</evidence>
<accession>A0A4R3JYK0</accession>
<dbReference type="Proteomes" id="UP000295135">
    <property type="component" value="Unassembled WGS sequence"/>
</dbReference>
<evidence type="ECO:0000259" key="3">
    <source>
        <dbReference type="Pfam" id="PF04608"/>
    </source>
</evidence>
<comment type="cofactor">
    <cofactor evidence="1">
        <name>Mg(2+)</name>
        <dbReference type="ChEBI" id="CHEBI:18420"/>
    </cofactor>
</comment>